<dbReference type="EMBL" id="CP029255">
    <property type="protein sequence ID" value="AWK03016.1"/>
    <property type="molecule type" value="Genomic_DNA"/>
</dbReference>
<sequence length="460" mass="52347">MKNNFFKSNKIAVHEVTDKLRDKNLIRQIFSSISFKAISIAIGLILVPVLLKKLGQEKYGIWALLLSLIQWVSLMDIGIGNGLRIKLTEALSKNKQIEAKEYVSTAYYLMSVIAIPLMFILLPMFFLFNWSDFFNSKDISLSESRWIVMIFVYSMIMYFVLSLVNQVMYAVQRSSLTSIAPILTSSIFIFIIYFFSKDNNASLLFVCIVYALCLILAITIISAFFYKEYSNLFPRKQSFKKDKIKPLLSLGVKFFIIQITGVIIFSSDNIIITQLLGPKFVAVYNIPFVIFNNISMLANIVMMPIYSSYTEAYSKGNLDWIKTKVVMLCRLMIPFTIFVGIVVFLFPTIIKIWVGDSIDIPDYLPLLVGLYSIVTVWNNIFSYVLGGIGKINLGMYTTIAQGILNIPLSIYFAKYCGFGINGIIIGNIICLGISSIISPIQVYYFIFYKKHTEKLTKILS</sequence>
<accession>A0A2S1YG53</accession>
<comment type="subcellular location">
    <subcellularLocation>
        <location evidence="1">Cell membrane</location>
        <topology evidence="1">Multi-pass membrane protein</topology>
    </subcellularLocation>
</comment>
<keyword evidence="8" id="KW-1185">Reference proteome</keyword>
<evidence type="ECO:0000256" key="5">
    <source>
        <dbReference type="ARBA" id="ARBA00023136"/>
    </source>
</evidence>
<keyword evidence="3 6" id="KW-0812">Transmembrane</keyword>
<dbReference type="OrthoDB" id="512217at2"/>
<keyword evidence="2" id="KW-1003">Cell membrane</keyword>
<feature type="transmembrane region" description="Helical" evidence="6">
    <location>
        <begin position="176"/>
        <end position="195"/>
    </location>
</feature>
<name>A0A2S1YG53_9FLAO</name>
<keyword evidence="4 6" id="KW-1133">Transmembrane helix</keyword>
<proteinExistence type="predicted"/>
<feature type="transmembrane region" description="Helical" evidence="6">
    <location>
        <begin position="29"/>
        <end position="49"/>
    </location>
</feature>
<evidence type="ECO:0000256" key="2">
    <source>
        <dbReference type="ARBA" id="ARBA00022475"/>
    </source>
</evidence>
<feature type="transmembrane region" description="Helical" evidence="6">
    <location>
        <begin position="366"/>
        <end position="386"/>
    </location>
</feature>
<feature type="transmembrane region" description="Helical" evidence="6">
    <location>
        <begin position="201"/>
        <end position="226"/>
    </location>
</feature>
<evidence type="ECO:0000256" key="1">
    <source>
        <dbReference type="ARBA" id="ARBA00004651"/>
    </source>
</evidence>
<evidence type="ECO:0008006" key="9">
    <source>
        <dbReference type="Google" id="ProtNLM"/>
    </source>
</evidence>
<feature type="transmembrane region" description="Helical" evidence="6">
    <location>
        <begin position="286"/>
        <end position="306"/>
    </location>
</feature>
<feature type="transmembrane region" description="Helical" evidence="6">
    <location>
        <begin position="247"/>
        <end position="266"/>
    </location>
</feature>
<dbReference type="KEGG" id="fcr:HYN56_01800"/>
<protein>
    <recommendedName>
        <fullName evidence="9">Polysaccharide biosynthesis protein</fullName>
    </recommendedName>
</protein>
<feature type="transmembrane region" description="Helical" evidence="6">
    <location>
        <begin position="106"/>
        <end position="126"/>
    </location>
</feature>
<dbReference type="GO" id="GO:0005886">
    <property type="term" value="C:plasma membrane"/>
    <property type="evidence" value="ECO:0007669"/>
    <property type="project" value="UniProtKB-SubCell"/>
</dbReference>
<keyword evidence="5 6" id="KW-0472">Membrane</keyword>
<dbReference type="PANTHER" id="PTHR30250">
    <property type="entry name" value="PST FAMILY PREDICTED COLANIC ACID TRANSPORTER"/>
    <property type="match status" value="1"/>
</dbReference>
<feature type="transmembrane region" description="Helical" evidence="6">
    <location>
        <begin position="327"/>
        <end position="354"/>
    </location>
</feature>
<feature type="transmembrane region" description="Helical" evidence="6">
    <location>
        <begin position="61"/>
        <end position="85"/>
    </location>
</feature>
<evidence type="ECO:0000256" key="6">
    <source>
        <dbReference type="SAM" id="Phobius"/>
    </source>
</evidence>
<evidence type="ECO:0000256" key="4">
    <source>
        <dbReference type="ARBA" id="ARBA00022989"/>
    </source>
</evidence>
<dbReference type="Pfam" id="PF01943">
    <property type="entry name" value="Polysacc_synt"/>
    <property type="match status" value="1"/>
</dbReference>
<dbReference type="PANTHER" id="PTHR30250:SF11">
    <property type="entry name" value="O-ANTIGEN TRANSPORTER-RELATED"/>
    <property type="match status" value="1"/>
</dbReference>
<dbReference type="AlphaFoldDB" id="A0A2S1YG53"/>
<evidence type="ECO:0000313" key="8">
    <source>
        <dbReference type="Proteomes" id="UP000245250"/>
    </source>
</evidence>
<evidence type="ECO:0000313" key="7">
    <source>
        <dbReference type="EMBL" id="AWK03016.1"/>
    </source>
</evidence>
<reference evidence="7 8" key="1">
    <citation type="submission" date="2018-05" db="EMBL/GenBank/DDBJ databases">
        <title>Genome sequencing of Flavobacterium sp. HYN0056.</title>
        <authorList>
            <person name="Yi H."/>
            <person name="Baek C."/>
        </authorList>
    </citation>
    <scope>NUCLEOTIDE SEQUENCE [LARGE SCALE GENOMIC DNA]</scope>
    <source>
        <strain evidence="7 8">HYN0056</strain>
    </source>
</reference>
<gene>
    <name evidence="7" type="ORF">HYN56_01800</name>
</gene>
<feature type="transmembrane region" description="Helical" evidence="6">
    <location>
        <begin position="424"/>
        <end position="447"/>
    </location>
</feature>
<dbReference type="RefSeq" id="WP_109190630.1">
    <property type="nucleotide sequence ID" value="NZ_CP029255.1"/>
</dbReference>
<feature type="transmembrane region" description="Helical" evidence="6">
    <location>
        <begin position="393"/>
        <end position="412"/>
    </location>
</feature>
<feature type="transmembrane region" description="Helical" evidence="6">
    <location>
        <begin position="146"/>
        <end position="164"/>
    </location>
</feature>
<dbReference type="InterPro" id="IPR002797">
    <property type="entry name" value="Polysacc_synth"/>
</dbReference>
<dbReference type="InterPro" id="IPR050833">
    <property type="entry name" value="Poly_Biosynth_Transport"/>
</dbReference>
<dbReference type="Proteomes" id="UP000245250">
    <property type="component" value="Chromosome"/>
</dbReference>
<organism evidence="7 8">
    <name type="scientific">Flavobacterium crocinum</name>
    <dbReference type="NCBI Taxonomy" id="2183896"/>
    <lineage>
        <taxon>Bacteria</taxon>
        <taxon>Pseudomonadati</taxon>
        <taxon>Bacteroidota</taxon>
        <taxon>Flavobacteriia</taxon>
        <taxon>Flavobacteriales</taxon>
        <taxon>Flavobacteriaceae</taxon>
        <taxon>Flavobacterium</taxon>
    </lineage>
</organism>
<evidence type="ECO:0000256" key="3">
    <source>
        <dbReference type="ARBA" id="ARBA00022692"/>
    </source>
</evidence>